<evidence type="ECO:0000256" key="4">
    <source>
        <dbReference type="ARBA" id="ARBA00022989"/>
    </source>
</evidence>
<comment type="subcellular location">
    <subcellularLocation>
        <location evidence="6">Cell membrane</location>
        <topology evidence="6">Multi-pass membrane protein</topology>
    </subcellularLocation>
    <subcellularLocation>
        <location evidence="1">Membrane</location>
        <topology evidence="1">Multi-pass membrane protein</topology>
    </subcellularLocation>
</comment>
<comment type="similarity">
    <text evidence="2 6">Belongs to the 4-toluene sulfonate uptake permease (TSUP) (TC 2.A.102) family.</text>
</comment>
<dbReference type="AlphaFoldDB" id="A0A4V3UTV7"/>
<reference evidence="7 8" key="1">
    <citation type="submission" date="2017-02" db="EMBL/GenBank/DDBJ databases">
        <title>Whole genome sequencing of Metallibacterium scheffleri DSM 24874 (T).</title>
        <authorList>
            <person name="Kumar S."/>
            <person name="Patil P."/>
            <person name="Patil P.B."/>
        </authorList>
    </citation>
    <scope>NUCLEOTIDE SEQUENCE [LARGE SCALE GENOMIC DNA]</scope>
    <source>
        <strain evidence="7 8">DSM 24874</strain>
    </source>
</reference>
<evidence type="ECO:0000256" key="6">
    <source>
        <dbReference type="RuleBase" id="RU363041"/>
    </source>
</evidence>
<name>A0A4V3UTV7_9GAMM</name>
<proteinExistence type="inferred from homology"/>
<dbReference type="EMBL" id="MWQO01000003">
    <property type="protein sequence ID" value="THD12061.1"/>
    <property type="molecule type" value="Genomic_DNA"/>
</dbReference>
<dbReference type="OrthoDB" id="9777163at2"/>
<protein>
    <recommendedName>
        <fullName evidence="6">Probable membrane transporter protein</fullName>
    </recommendedName>
</protein>
<evidence type="ECO:0000313" key="7">
    <source>
        <dbReference type="EMBL" id="THD12061.1"/>
    </source>
</evidence>
<evidence type="ECO:0000256" key="2">
    <source>
        <dbReference type="ARBA" id="ARBA00009142"/>
    </source>
</evidence>
<keyword evidence="6" id="KW-1003">Cell membrane</keyword>
<evidence type="ECO:0000256" key="3">
    <source>
        <dbReference type="ARBA" id="ARBA00022692"/>
    </source>
</evidence>
<dbReference type="Proteomes" id="UP000307749">
    <property type="component" value="Unassembled WGS sequence"/>
</dbReference>
<dbReference type="GO" id="GO:0005886">
    <property type="term" value="C:plasma membrane"/>
    <property type="evidence" value="ECO:0007669"/>
    <property type="project" value="UniProtKB-SubCell"/>
</dbReference>
<sequence length="115" mass="12492">MCAKVASGSRFERSKPASKNLPMSLVMRLPLKVSTATSNFMIGITAGASAAIYFRQGFIDPVLVGPVTRGTLGGAVLGAWMLPHLSTRWPRPFFARVVGFLGIEILWEAWCAWHG</sequence>
<keyword evidence="8" id="KW-1185">Reference proteome</keyword>
<organism evidence="7 8">
    <name type="scientific">Metallibacterium scheffleri</name>
    <dbReference type="NCBI Taxonomy" id="993689"/>
    <lineage>
        <taxon>Bacteria</taxon>
        <taxon>Pseudomonadati</taxon>
        <taxon>Pseudomonadota</taxon>
        <taxon>Gammaproteobacteria</taxon>
        <taxon>Lysobacterales</taxon>
        <taxon>Rhodanobacteraceae</taxon>
        <taxon>Metallibacterium</taxon>
    </lineage>
</organism>
<accession>A0A4V3UTV7</accession>
<evidence type="ECO:0000256" key="1">
    <source>
        <dbReference type="ARBA" id="ARBA00004141"/>
    </source>
</evidence>
<evidence type="ECO:0000256" key="5">
    <source>
        <dbReference type="ARBA" id="ARBA00023136"/>
    </source>
</evidence>
<dbReference type="InterPro" id="IPR002781">
    <property type="entry name" value="TM_pro_TauE-like"/>
</dbReference>
<dbReference type="Pfam" id="PF01925">
    <property type="entry name" value="TauE"/>
    <property type="match status" value="1"/>
</dbReference>
<gene>
    <name evidence="7" type="ORF">B1806_00440</name>
</gene>
<comment type="caution">
    <text evidence="7">The sequence shown here is derived from an EMBL/GenBank/DDBJ whole genome shotgun (WGS) entry which is preliminary data.</text>
</comment>
<keyword evidence="4" id="KW-1133">Transmembrane helix</keyword>
<dbReference type="STRING" id="993689.GCA_002077135_03165"/>
<evidence type="ECO:0000313" key="8">
    <source>
        <dbReference type="Proteomes" id="UP000307749"/>
    </source>
</evidence>
<keyword evidence="3" id="KW-0812">Transmembrane</keyword>
<keyword evidence="5" id="KW-0472">Membrane</keyword>